<feature type="region of interest" description="Disordered" evidence="2">
    <location>
        <begin position="286"/>
        <end position="309"/>
    </location>
</feature>
<evidence type="ECO:0000259" key="4">
    <source>
        <dbReference type="PROSITE" id="PS51352"/>
    </source>
</evidence>
<keyword evidence="3" id="KW-0472">Membrane</keyword>
<keyword evidence="6" id="KW-1185">Reference proteome</keyword>
<sequence length="309" mass="34290">MMREELAHNCLVTIPQSMVDGNLKDLIALDEFSSSDITEKRMELVALLQQDAARYDAMFEDDTSPQFVSASESVTQLTERSFDAETTQHVWLIKFYAPWCGHCKKLAPVFDQLAADPQVVVVTAGQYYDYAGRRDAADMIKFVSTGYKTPTWHRLSKTLHESGSKTRVAKVDCTVHRRVCSRFGVNGYPSIFFVRDGIVYKYQGGRSLNAFVDFVNSGWESAESIGPIPDETFFATAVDRAVEWAAENTVLAILAGILLIAVFVAILVALLDYCLGDDDLNAYRQLPRQPAEPGRDAPAPTAEGKPKAE</sequence>
<gene>
    <name evidence="5" type="ORF">P43SY_006893</name>
</gene>
<dbReference type="EMBL" id="JAKCXM010000668">
    <property type="protein sequence ID" value="KAJ0392300.1"/>
    <property type="molecule type" value="Genomic_DNA"/>
</dbReference>
<proteinExistence type="inferred from homology"/>
<accession>A0AAD5Q5Y2</accession>
<evidence type="ECO:0000313" key="6">
    <source>
        <dbReference type="Proteomes" id="UP001209570"/>
    </source>
</evidence>
<comment type="caution">
    <text evidence="5">The sequence shown here is derived from an EMBL/GenBank/DDBJ whole genome shotgun (WGS) entry which is preliminary data.</text>
</comment>
<dbReference type="SUPFAM" id="SSF52833">
    <property type="entry name" value="Thioredoxin-like"/>
    <property type="match status" value="1"/>
</dbReference>
<dbReference type="Gene3D" id="3.40.30.10">
    <property type="entry name" value="Glutaredoxin"/>
    <property type="match status" value="2"/>
</dbReference>
<dbReference type="PROSITE" id="PS51352">
    <property type="entry name" value="THIOREDOXIN_2"/>
    <property type="match status" value="1"/>
</dbReference>
<dbReference type="GO" id="GO:0005783">
    <property type="term" value="C:endoplasmic reticulum"/>
    <property type="evidence" value="ECO:0007669"/>
    <property type="project" value="TreeGrafter"/>
</dbReference>
<dbReference type="PRINTS" id="PR00421">
    <property type="entry name" value="THIOREDOXIN"/>
</dbReference>
<evidence type="ECO:0000256" key="1">
    <source>
        <dbReference type="ARBA" id="ARBA00006347"/>
    </source>
</evidence>
<feature type="transmembrane region" description="Helical" evidence="3">
    <location>
        <begin position="250"/>
        <end position="275"/>
    </location>
</feature>
<dbReference type="Proteomes" id="UP001209570">
    <property type="component" value="Unassembled WGS sequence"/>
</dbReference>
<dbReference type="PANTHER" id="PTHR45672:SF11">
    <property type="entry name" value="PROTEIN DISULFIDE-ISOMERASE C17H9.14C"/>
    <property type="match status" value="1"/>
</dbReference>
<evidence type="ECO:0000256" key="3">
    <source>
        <dbReference type="SAM" id="Phobius"/>
    </source>
</evidence>
<protein>
    <recommendedName>
        <fullName evidence="4">Thioredoxin domain-containing protein</fullName>
    </recommendedName>
</protein>
<dbReference type="PROSITE" id="PS00194">
    <property type="entry name" value="THIOREDOXIN_1"/>
    <property type="match status" value="1"/>
</dbReference>
<dbReference type="InterPro" id="IPR036249">
    <property type="entry name" value="Thioredoxin-like_sf"/>
</dbReference>
<dbReference type="CDD" id="cd02961">
    <property type="entry name" value="PDI_a_family"/>
    <property type="match status" value="1"/>
</dbReference>
<comment type="similarity">
    <text evidence="1">Belongs to the protein disulfide isomerase family.</text>
</comment>
<dbReference type="InterPro" id="IPR017937">
    <property type="entry name" value="Thioredoxin_CS"/>
</dbReference>
<organism evidence="5 6">
    <name type="scientific">Pythium insidiosum</name>
    <name type="common">Pythiosis disease agent</name>
    <dbReference type="NCBI Taxonomy" id="114742"/>
    <lineage>
        <taxon>Eukaryota</taxon>
        <taxon>Sar</taxon>
        <taxon>Stramenopiles</taxon>
        <taxon>Oomycota</taxon>
        <taxon>Peronosporomycetes</taxon>
        <taxon>Pythiales</taxon>
        <taxon>Pythiaceae</taxon>
        <taxon>Pythium</taxon>
    </lineage>
</organism>
<evidence type="ECO:0000256" key="2">
    <source>
        <dbReference type="SAM" id="MobiDB-lite"/>
    </source>
</evidence>
<name>A0AAD5Q5Y2_PYTIN</name>
<keyword evidence="3" id="KW-1133">Transmembrane helix</keyword>
<dbReference type="InterPro" id="IPR051063">
    <property type="entry name" value="PDI"/>
</dbReference>
<keyword evidence="3" id="KW-0812">Transmembrane</keyword>
<feature type="domain" description="Thioredoxin" evidence="4">
    <location>
        <begin position="58"/>
        <end position="220"/>
    </location>
</feature>
<dbReference type="GO" id="GO:0006457">
    <property type="term" value="P:protein folding"/>
    <property type="evidence" value="ECO:0007669"/>
    <property type="project" value="TreeGrafter"/>
</dbReference>
<dbReference type="Pfam" id="PF00085">
    <property type="entry name" value="Thioredoxin"/>
    <property type="match status" value="2"/>
</dbReference>
<dbReference type="PANTHER" id="PTHR45672">
    <property type="entry name" value="PROTEIN DISULFIDE-ISOMERASE C17H9.14C-RELATED"/>
    <property type="match status" value="1"/>
</dbReference>
<dbReference type="AlphaFoldDB" id="A0AAD5Q5Y2"/>
<evidence type="ECO:0000313" key="5">
    <source>
        <dbReference type="EMBL" id="KAJ0392300.1"/>
    </source>
</evidence>
<dbReference type="InterPro" id="IPR013766">
    <property type="entry name" value="Thioredoxin_domain"/>
</dbReference>
<reference evidence="5" key="1">
    <citation type="submission" date="2021-12" db="EMBL/GenBank/DDBJ databases">
        <title>Prjna785345.</title>
        <authorList>
            <person name="Rujirawat T."/>
            <person name="Krajaejun T."/>
        </authorList>
    </citation>
    <scope>NUCLEOTIDE SEQUENCE</scope>
    <source>
        <strain evidence="5">Pi057C3</strain>
    </source>
</reference>
<dbReference type="GO" id="GO:0003756">
    <property type="term" value="F:protein disulfide isomerase activity"/>
    <property type="evidence" value="ECO:0007669"/>
    <property type="project" value="TreeGrafter"/>
</dbReference>